<accession>A0AA37GZX7</accession>
<name>A0AA37GZX7_9PEZI</name>
<dbReference type="Proteomes" id="UP001055172">
    <property type="component" value="Unassembled WGS sequence"/>
</dbReference>
<keyword evidence="2" id="KW-1185">Reference proteome</keyword>
<comment type="caution">
    <text evidence="1">The sequence shown here is derived from an EMBL/GenBank/DDBJ whole genome shotgun (WGS) entry which is preliminary data.</text>
</comment>
<evidence type="ECO:0000313" key="1">
    <source>
        <dbReference type="EMBL" id="GJC89372.1"/>
    </source>
</evidence>
<evidence type="ECO:0000313" key="2">
    <source>
        <dbReference type="Proteomes" id="UP001055172"/>
    </source>
</evidence>
<dbReference type="SUPFAM" id="SSF50494">
    <property type="entry name" value="Trypsin-like serine proteases"/>
    <property type="match status" value="1"/>
</dbReference>
<sequence>MDTSGPPSEDECARYYYGLPSGPRLVARSSTSPWAPPTSEDFGQSPKILKPVAHHSVASLWNLHTEKGSLRSDVLEVLKKQRASWAAIDMLRAGYLDHPDGFQTVLFISVVPNSTTWAQGHAIVTKVQSILTSHGIGDITCEVKESQVHRLASQETETLPQLLQAPLHGPYHSYKHQLSDQIGTSIASQATPAKEGTKCIYLTAGQRSHGTTTTNNKAAQVVFALTCRHVCLPMTDTAEYLPTCSPLAPLAPLAPTAQVMIQPGAVSFAKALAGIKTNNADLAALAFKVEHSPKLDPATRLARLDAIRAHVRNSQQVLDDVESRMALGSRAFGRVIYARGLDVQTTFLTDWALISLDAQRHQESLLNLRNRVHVGNISLQEMFMEQQRMVPFAQPDADGTITLANNVIPVSEMEHPTTLNVEDEATMIVGKRGRGSGLTWGLSSGIRSVIRCPSSLSHEVYSDEWCIVGADGLLGSAFSTGGDSGACVWDVQGRIGGMITGGNSANGAAMDVTYATPMEWILEDMKACGLNVNIV</sequence>
<gene>
    <name evidence="1" type="ORF">ColLi_12210</name>
</gene>
<protein>
    <recommendedName>
        <fullName evidence="3">Peptidase S1 domain-containing protein</fullName>
    </recommendedName>
</protein>
<reference evidence="1 2" key="1">
    <citation type="submission" date="2021-07" db="EMBL/GenBank/DDBJ databases">
        <title>Genome data of Colletotrichum spaethianum.</title>
        <authorList>
            <person name="Utami Y.D."/>
            <person name="Hiruma K."/>
        </authorList>
    </citation>
    <scope>NUCLEOTIDE SEQUENCE [LARGE SCALE GENOMIC DNA]</scope>
    <source>
        <strain evidence="1 2">MAFF 242679</strain>
    </source>
</reference>
<dbReference type="AlphaFoldDB" id="A0AA37GZX7"/>
<proteinExistence type="predicted"/>
<evidence type="ECO:0008006" key="3">
    <source>
        <dbReference type="Google" id="ProtNLM"/>
    </source>
</evidence>
<dbReference type="InterPro" id="IPR009003">
    <property type="entry name" value="Peptidase_S1_PA"/>
</dbReference>
<dbReference type="EMBL" id="BPPX01000040">
    <property type="protein sequence ID" value="GJC89372.1"/>
    <property type="molecule type" value="Genomic_DNA"/>
</dbReference>
<organism evidence="1 2">
    <name type="scientific">Colletotrichum liriopes</name>
    <dbReference type="NCBI Taxonomy" id="708192"/>
    <lineage>
        <taxon>Eukaryota</taxon>
        <taxon>Fungi</taxon>
        <taxon>Dikarya</taxon>
        <taxon>Ascomycota</taxon>
        <taxon>Pezizomycotina</taxon>
        <taxon>Sordariomycetes</taxon>
        <taxon>Hypocreomycetidae</taxon>
        <taxon>Glomerellales</taxon>
        <taxon>Glomerellaceae</taxon>
        <taxon>Colletotrichum</taxon>
        <taxon>Colletotrichum spaethianum species complex</taxon>
    </lineage>
</organism>